<proteinExistence type="predicted"/>
<reference evidence="1" key="1">
    <citation type="submission" date="2021-03" db="EMBL/GenBank/DDBJ databases">
        <title>Evolutionary priming and transition to the ectomycorrhizal habit in an iconic lineage of mushroom-forming fungi: is preadaptation a requirement?</title>
        <authorList>
            <consortium name="DOE Joint Genome Institute"/>
            <person name="Looney B.P."/>
            <person name="Miyauchi S."/>
            <person name="Morin E."/>
            <person name="Drula E."/>
            <person name="Courty P.E."/>
            <person name="Chicoki N."/>
            <person name="Fauchery L."/>
            <person name="Kohler A."/>
            <person name="Kuo A."/>
            <person name="LaButti K."/>
            <person name="Pangilinan J."/>
            <person name="Lipzen A."/>
            <person name="Riley R."/>
            <person name="Andreopoulos W."/>
            <person name="He G."/>
            <person name="Johnson J."/>
            <person name="Barry K.W."/>
            <person name="Grigoriev I.V."/>
            <person name="Nagy L."/>
            <person name="Hibbett D."/>
            <person name="Henrissat B."/>
            <person name="Matheny P.B."/>
            <person name="Labbe J."/>
            <person name="Martin A.F."/>
        </authorList>
    </citation>
    <scope>NUCLEOTIDE SEQUENCE</scope>
    <source>
        <strain evidence="1">BPL698</strain>
    </source>
</reference>
<comment type="caution">
    <text evidence="1">The sequence shown here is derived from an EMBL/GenBank/DDBJ whole genome shotgun (WGS) entry which is preliminary data.</text>
</comment>
<evidence type="ECO:0000313" key="1">
    <source>
        <dbReference type="EMBL" id="KAI9510517.1"/>
    </source>
</evidence>
<gene>
    <name evidence="1" type="ORF">F5148DRAFT_1179058</name>
</gene>
<protein>
    <submittedName>
        <fullName evidence="1">Sec1-like protein</fullName>
    </submittedName>
</protein>
<accession>A0ACC0UG89</accession>
<dbReference type="EMBL" id="JAGFNK010000041">
    <property type="protein sequence ID" value="KAI9510517.1"/>
    <property type="molecule type" value="Genomic_DNA"/>
</dbReference>
<name>A0ACC0UG89_9AGAM</name>
<organism evidence="1 2">
    <name type="scientific">Russula earlei</name>
    <dbReference type="NCBI Taxonomy" id="71964"/>
    <lineage>
        <taxon>Eukaryota</taxon>
        <taxon>Fungi</taxon>
        <taxon>Dikarya</taxon>
        <taxon>Basidiomycota</taxon>
        <taxon>Agaricomycotina</taxon>
        <taxon>Agaricomycetes</taxon>
        <taxon>Russulales</taxon>
        <taxon>Russulaceae</taxon>
        <taxon>Russula</taxon>
    </lineage>
</organism>
<sequence>MSSLISIVRNKFLDAIRSVNPPSRWKILVVDEHSQQLLNSVLKQFDILEENVTLIESITNNREPQPNFDAVYMLMPTSANVDRIIRDFSGGRQQYAAAHLFFIDGLAEELFQRLASSPAEPFLRGLQDLYVNFWAIEAQAFSLRAPEHFFSMYSPPRSDASARPERDRLEEDIRFVAKSIANVCVTLNEYPYIRYYVPAHHGPLGALRPHENTNTRSVARPSDNSLRWRTNLARGDQARRYESAEGDVLSRVLAFEVQAALDEYKNANPDFPKQDPQRERATLIVTERAMDVVAPLIHEFTYQAMANDLLPIEDGSKYTYKFQSSVGAYEDKTATLSDGDSVWTDVRHMHMREAIDKLMGDFNKFMTDNAGFKGEGAATLNDMKDMLASLPQYQEQREKFSLHLSMAQECMDIFERDKLTVVATVEQNCSTGLTAQGKTPKTLVEEMVPLLDSREVINSNKVRIIALYIQYREGVPDEDRRRLYQHARLTRPEMDAVNALVHLGVRINRVPADKDLKRRLRHKESSEDEYELSRYKPLLRTVIEDQVSGKLDATGFPYVKDHPQATPAASSARPTPTHTTSLRSAKPNWHRTARTGGAPAETRQRLLVFVAGGTTYSEMREAYKLSGQLGKDVFIGATDLACGFVLTDRRDRLMFFFFFFFDGGWRIGSTHTLTPRQFIDDLKVLDISGAGSRAIPNGLRELRGARPYQAFYDERYFTRDVPPPQRQQQQQQQQPQQKHRAPLLGKSSSARNAARPSPGPSFTGSTVSFDSSHTPSPTNGKEKTGKEKETEKEKRRWRILGL</sequence>
<evidence type="ECO:0000313" key="2">
    <source>
        <dbReference type="Proteomes" id="UP001207468"/>
    </source>
</evidence>
<keyword evidence="2" id="KW-1185">Reference proteome</keyword>
<dbReference type="Proteomes" id="UP001207468">
    <property type="component" value="Unassembled WGS sequence"/>
</dbReference>